<keyword evidence="12" id="KW-1185">Reference proteome</keyword>
<evidence type="ECO:0000256" key="7">
    <source>
        <dbReference type="SAM" id="Phobius"/>
    </source>
</evidence>
<keyword evidence="4 7" id="KW-1133">Transmembrane helix</keyword>
<gene>
    <name evidence="11" type="primary">Aste57867_19533</name>
    <name evidence="10" type="ORF">As57867_019469</name>
    <name evidence="11" type="ORF">ASTE57867_19533</name>
</gene>
<feature type="transmembrane region" description="Helical" evidence="7">
    <location>
        <begin position="1372"/>
        <end position="1394"/>
    </location>
</feature>
<accession>A0A485LE32</accession>
<feature type="transmembrane region" description="Helical" evidence="7">
    <location>
        <begin position="584"/>
        <end position="608"/>
    </location>
</feature>
<feature type="transmembrane region" description="Helical" evidence="7">
    <location>
        <begin position="1536"/>
        <end position="1555"/>
    </location>
</feature>
<feature type="domain" description="Anoctamin transmembrane" evidence="8">
    <location>
        <begin position="259"/>
        <end position="474"/>
    </location>
</feature>
<feature type="domain" description="Anoctamin dimerisation" evidence="9">
    <location>
        <begin position="60"/>
        <end position="250"/>
    </location>
</feature>
<feature type="transmembrane region" description="Helical" evidence="7">
    <location>
        <begin position="536"/>
        <end position="563"/>
    </location>
</feature>
<evidence type="ECO:0000313" key="11">
    <source>
        <dbReference type="EMBL" id="VFT96240.1"/>
    </source>
</evidence>
<keyword evidence="6" id="KW-0325">Glycoprotein</keyword>
<evidence type="ECO:0000259" key="9">
    <source>
        <dbReference type="Pfam" id="PF16178"/>
    </source>
</evidence>
<feature type="transmembrane region" description="Helical" evidence="7">
    <location>
        <begin position="410"/>
        <end position="431"/>
    </location>
</feature>
<dbReference type="InterPro" id="IPR032394">
    <property type="entry name" value="Anoct_dimer"/>
</dbReference>
<evidence type="ECO:0000256" key="4">
    <source>
        <dbReference type="ARBA" id="ARBA00022989"/>
    </source>
</evidence>
<dbReference type="InterPro" id="IPR007632">
    <property type="entry name" value="Anoctamin"/>
</dbReference>
<sequence length="1633" mass="183937">MDARRHEERAPLVINQPVTTGAINDGRYGSAPDELSVAVKIAGGIDAADDTQRTGHLHYDYVIAFPHDAPASASISKQDIVNRLHLAGLTTDEVLGTAAIFCKIRADIPRLQKEAARVKLPVLLDESTLGETAKTGLQAFHIDSFEVENPPRTWIDMFKRPVYAPYACIFMPYAKEIDQTLYASHDDGTFFSSIHRMQLIESILTNVHGGGAGLDLELLQSDGVLLACYPLHHARQKAALAKKWMAWCYAPWSQPLQDIRNYFGPKLALYFGVVGHFATYTLWASLLGLVVFAMQLAPANSLAMYIHPTALTYVMPLFGMAMLLWASFFLKHWKRRNAVLAKEWGMSDFDKRNKDVPMFHHRPDTFVVALARVGGSWLVVACLAGLILAGVVVLAGLYDLPGWLQHNATVVAAAIVAQVVALSLVFQWLVVALNDYENHATEAAYEASFVAKMVVFELVNRFAALAYFAFFVPMHATEFAWLVYRVYGASIVLDLVARFLGRAATAAPDAAVEDMDAQYALAEYDWKQSMLDHHHLVLHFASITLFATLCPLNPCLAFVHYSLQLRANGAKLLHRCRRPRPRGAETIGAWYLVMHWVLNVAIVTNAWLMVSLYPNQTLKGTPDVTTTTVAPSLVPTTFVVTSQQIVLSLILVIVVCRVVISVGYQDTPSRIRLQLERQAYYVAKLYYKAFGWPVHADLSKDKDAQLFEFCLAFPNPEGLTNALDKSAMANVLDTLKMANVQYKVYPSAAKASPYLSSYIFCEIRATEAQLQQEAARIQLPMLLDEIMLKEKAHEGVFQALYVGMVDVVDRMRIEATRVNLMLLVENMLTQPVFLNTDYSNAEMADKLEKLLAAIEGREPRAGLALARVLSEFKDLVDVDIEGEQFRALDIPQTLFNRIETYLKTGEASSDHKLLKMDSSSTKEINHSANKHFNMLVDEMVDRLHQKPLDSLYAAQRQWQFGLEKVLWFVEEVIKQSNVSVFELKTPDASLKWLTIQAYLQSFDTEVLYPKLNNLLVEAMMLLQAQGSTPYKAFQEFRAKHPQSKVLDLVTALEALIVSNPDVEITPFYLGNPDPKYNLLAKRFKYRPYQYLHMPFRRQLGAWQEVYATPSADSAFTPVQRMTLIESMLQRLVNVDWLVAQHVLTGAYPLHDVVEQEQLKKEWISWTLAQPLDHIRDYFGDNVGMYFALLSHGTKWLILATVVGVVFFVWQTIYSFGDLERIYVPAFGVFMILWATLWLKHWTRAQSILKMQWGLYTALDGARRHRSPVRAAYTGDFIRNPITGQKMKYFQKNARLVRWVLGWLVLGAFLAVALGGQALVFYIALRHTTVAYVSLGTALVQALWILTMKIVYNHCSVWLIEYENHRTEASYEVAYVLKAGVFHGLNSFAALLFLLKDPSLRNKNSLYVVYAVELLATHLASIGRLVLHSKGETAEMQFFQADYSYTKSMEKHLDLVIHFGYMIGGVVVCPLTPALAFLDHVLAMRLQATQLLQSTRRPRPRKMTNPWYVTMMHVVLVCAIVSNSYLVVFVVKTFGPVSVFSTVDGFCSILLGLVVARQFLNMVFNDVPTRVDSQLERQQFVVDSILREQPGAAAVVPAAAVLRPTTTSAQSDFSSVYQDDEEDVVDEVEEEGFV</sequence>
<feature type="domain" description="Anoctamin transmembrane" evidence="8">
    <location>
        <begin position="1431"/>
        <end position="1577"/>
    </location>
</feature>
<keyword evidence="5 7" id="KW-0472">Membrane</keyword>
<feature type="transmembrane region" description="Helical" evidence="7">
    <location>
        <begin position="1295"/>
        <end position="1323"/>
    </location>
</feature>
<evidence type="ECO:0000259" key="8">
    <source>
        <dbReference type="Pfam" id="PF04547"/>
    </source>
</evidence>
<feature type="transmembrane region" description="Helical" evidence="7">
    <location>
        <begin position="313"/>
        <end position="330"/>
    </location>
</feature>
<feature type="transmembrane region" description="Helical" evidence="7">
    <location>
        <begin position="462"/>
        <end position="484"/>
    </location>
</feature>
<evidence type="ECO:0000256" key="3">
    <source>
        <dbReference type="ARBA" id="ARBA00022692"/>
    </source>
</evidence>
<feature type="domain" description="Anoctamin transmembrane" evidence="8">
    <location>
        <begin position="1174"/>
        <end position="1392"/>
    </location>
</feature>
<evidence type="ECO:0000256" key="6">
    <source>
        <dbReference type="ARBA" id="ARBA00023180"/>
    </source>
</evidence>
<evidence type="ECO:0000256" key="5">
    <source>
        <dbReference type="ARBA" id="ARBA00023136"/>
    </source>
</evidence>
<dbReference type="InterPro" id="IPR049452">
    <property type="entry name" value="Anoctamin_TM"/>
</dbReference>
<feature type="transmembrane region" description="Helical" evidence="7">
    <location>
        <begin position="267"/>
        <end position="293"/>
    </location>
</feature>
<name>A0A485LE32_9STRA</name>
<dbReference type="EMBL" id="CAADRA010006599">
    <property type="protein sequence ID" value="VFT96240.1"/>
    <property type="molecule type" value="Genomic_DNA"/>
</dbReference>
<evidence type="ECO:0000256" key="2">
    <source>
        <dbReference type="ARBA" id="ARBA00022475"/>
    </source>
</evidence>
<feature type="transmembrane region" description="Helical" evidence="7">
    <location>
        <begin position="1195"/>
        <end position="1215"/>
    </location>
</feature>
<dbReference type="Pfam" id="PF16178">
    <property type="entry name" value="Anoct_dimer"/>
    <property type="match status" value="1"/>
</dbReference>
<dbReference type="Proteomes" id="UP000332933">
    <property type="component" value="Unassembled WGS sequence"/>
</dbReference>
<reference evidence="11 12" key="1">
    <citation type="submission" date="2019-03" db="EMBL/GenBank/DDBJ databases">
        <authorList>
            <person name="Gaulin E."/>
            <person name="Dumas B."/>
        </authorList>
    </citation>
    <scope>NUCLEOTIDE SEQUENCE [LARGE SCALE GENOMIC DNA]</scope>
    <source>
        <strain evidence="11">CBS 568.67</strain>
    </source>
</reference>
<comment type="subcellular location">
    <subcellularLocation>
        <location evidence="1">Cell membrane</location>
        <topology evidence="1">Multi-pass membrane protein</topology>
    </subcellularLocation>
</comment>
<feature type="transmembrane region" description="Helical" evidence="7">
    <location>
        <begin position="1329"/>
        <end position="1351"/>
    </location>
</feature>
<feature type="transmembrane region" description="Helical" evidence="7">
    <location>
        <begin position="645"/>
        <end position="664"/>
    </location>
</feature>
<keyword evidence="3 7" id="KW-0812">Transmembrane</keyword>
<feature type="domain" description="Anoctamin transmembrane" evidence="8">
    <location>
        <begin position="511"/>
        <end position="678"/>
    </location>
</feature>
<organism evidence="11 12">
    <name type="scientific">Aphanomyces stellatus</name>
    <dbReference type="NCBI Taxonomy" id="120398"/>
    <lineage>
        <taxon>Eukaryota</taxon>
        <taxon>Sar</taxon>
        <taxon>Stramenopiles</taxon>
        <taxon>Oomycota</taxon>
        <taxon>Saprolegniomycetes</taxon>
        <taxon>Saprolegniales</taxon>
        <taxon>Verrucalvaceae</taxon>
        <taxon>Aphanomyces</taxon>
    </lineage>
</organism>
<proteinExistence type="predicted"/>
<evidence type="ECO:0000313" key="10">
    <source>
        <dbReference type="EMBL" id="KAF0688929.1"/>
    </source>
</evidence>
<dbReference type="EMBL" id="VJMH01006577">
    <property type="protein sequence ID" value="KAF0688929.1"/>
    <property type="molecule type" value="Genomic_DNA"/>
</dbReference>
<feature type="transmembrane region" description="Helical" evidence="7">
    <location>
        <begin position="1221"/>
        <end position="1238"/>
    </location>
</feature>
<feature type="transmembrane region" description="Helical" evidence="7">
    <location>
        <begin position="1506"/>
        <end position="1530"/>
    </location>
</feature>
<dbReference type="GO" id="GO:0005886">
    <property type="term" value="C:plasma membrane"/>
    <property type="evidence" value="ECO:0007669"/>
    <property type="project" value="UniProtKB-SubCell"/>
</dbReference>
<evidence type="ECO:0000256" key="1">
    <source>
        <dbReference type="ARBA" id="ARBA00004651"/>
    </source>
</evidence>
<dbReference type="GO" id="GO:0005254">
    <property type="term" value="F:chloride channel activity"/>
    <property type="evidence" value="ECO:0007669"/>
    <property type="project" value="TreeGrafter"/>
</dbReference>
<dbReference type="Pfam" id="PF04547">
    <property type="entry name" value="Anoctamin"/>
    <property type="match status" value="4"/>
</dbReference>
<evidence type="ECO:0000313" key="12">
    <source>
        <dbReference type="Proteomes" id="UP000332933"/>
    </source>
</evidence>
<reference evidence="10" key="2">
    <citation type="submission" date="2019-06" db="EMBL/GenBank/DDBJ databases">
        <title>Genomics analysis of Aphanomyces spp. identifies a new class of oomycete effector associated with host adaptation.</title>
        <authorList>
            <person name="Gaulin E."/>
        </authorList>
    </citation>
    <scope>NUCLEOTIDE SEQUENCE</scope>
    <source>
        <strain evidence="10">CBS 578.67</strain>
    </source>
</reference>
<keyword evidence="2" id="KW-1003">Cell membrane</keyword>
<protein>
    <submittedName>
        <fullName evidence="11">Aste57867_19533 protein</fullName>
    </submittedName>
</protein>
<dbReference type="PANTHER" id="PTHR12308">
    <property type="entry name" value="ANOCTAMIN"/>
    <property type="match status" value="1"/>
</dbReference>
<feature type="transmembrane region" description="Helical" evidence="7">
    <location>
        <begin position="377"/>
        <end position="398"/>
    </location>
</feature>
<dbReference type="PANTHER" id="PTHR12308:SF73">
    <property type="entry name" value="ANOCTAMIN"/>
    <property type="match status" value="1"/>
</dbReference>
<dbReference type="OrthoDB" id="296386at2759"/>
<feature type="transmembrane region" description="Helical" evidence="7">
    <location>
        <begin position="1406"/>
        <end position="1426"/>
    </location>
</feature>
<dbReference type="GO" id="GO:0046983">
    <property type="term" value="F:protein dimerization activity"/>
    <property type="evidence" value="ECO:0007669"/>
    <property type="project" value="InterPro"/>
</dbReference>